<organism evidence="1 2">
    <name type="scientific">Nonomuraea zeae</name>
    <dbReference type="NCBI Taxonomy" id="1642303"/>
    <lineage>
        <taxon>Bacteria</taxon>
        <taxon>Bacillati</taxon>
        <taxon>Actinomycetota</taxon>
        <taxon>Actinomycetes</taxon>
        <taxon>Streptosporangiales</taxon>
        <taxon>Streptosporangiaceae</taxon>
        <taxon>Nonomuraea</taxon>
    </lineage>
</organism>
<dbReference type="OrthoDB" id="3533755at2"/>
<reference evidence="1 2" key="1">
    <citation type="submission" date="2019-05" db="EMBL/GenBank/DDBJ databases">
        <title>Draft genome sequence of Nonomuraea zeae DSM 100528.</title>
        <authorList>
            <person name="Saricaoglu S."/>
            <person name="Isik K."/>
        </authorList>
    </citation>
    <scope>NUCLEOTIDE SEQUENCE [LARGE SCALE GENOMIC DNA]</scope>
    <source>
        <strain evidence="1 2">DSM 100528</strain>
    </source>
</reference>
<comment type="caution">
    <text evidence="1">The sequence shown here is derived from an EMBL/GenBank/DDBJ whole genome shotgun (WGS) entry which is preliminary data.</text>
</comment>
<gene>
    <name evidence="1" type="ORF">ETD85_07145</name>
</gene>
<dbReference type="RefSeq" id="WP_138688800.1">
    <property type="nucleotide sequence ID" value="NZ_JBHSAZ010000026.1"/>
</dbReference>
<sequence>MLAVSLGVAWLLLAPLSLWLLVKGTNRERAGAVVTLALLECATFTMDSALHPSTPFRPAVAHALPAAPRACEAGFPVPRSARAGKDLVLTWAAGPRECGTAEAAVRTQGRKVLVWLREDPRLDARRPAHAPGHKHVFTLPVRVEDGEATLTVPFHVKPGYIPVDGRTGRRIPAPASTSR</sequence>
<accession>A0A5S4GXT9</accession>
<dbReference type="AlphaFoldDB" id="A0A5S4GXT9"/>
<evidence type="ECO:0000313" key="2">
    <source>
        <dbReference type="Proteomes" id="UP000306628"/>
    </source>
</evidence>
<proteinExistence type="predicted"/>
<keyword evidence="2" id="KW-1185">Reference proteome</keyword>
<evidence type="ECO:0000313" key="1">
    <source>
        <dbReference type="EMBL" id="TMR37778.1"/>
    </source>
</evidence>
<dbReference type="Proteomes" id="UP000306628">
    <property type="component" value="Unassembled WGS sequence"/>
</dbReference>
<name>A0A5S4GXT9_9ACTN</name>
<dbReference type="EMBL" id="VCKX01000014">
    <property type="protein sequence ID" value="TMR37778.1"/>
    <property type="molecule type" value="Genomic_DNA"/>
</dbReference>
<protein>
    <submittedName>
        <fullName evidence="1">Uncharacterized protein</fullName>
    </submittedName>
</protein>